<keyword evidence="2" id="KW-1185">Reference proteome</keyword>
<dbReference type="HOGENOM" id="CLU_3163716_0_0_6"/>
<evidence type="ECO:0000313" key="1">
    <source>
        <dbReference type="EMBL" id="EFX90995.1"/>
    </source>
</evidence>
<comment type="caution">
    <text evidence="1">The sequence shown here is derived from an EMBL/GenBank/DDBJ whole genome shotgun (WGS) entry which is preliminary data.</text>
</comment>
<accession>E8KJB8</accession>
<dbReference type="Proteomes" id="UP000005467">
    <property type="component" value="Unassembled WGS sequence"/>
</dbReference>
<name>E8KJB8_9PAST</name>
<organism evidence="1 2">
    <name type="scientific">Actinobacillus ureae ATCC 25976</name>
    <dbReference type="NCBI Taxonomy" id="887324"/>
    <lineage>
        <taxon>Bacteria</taxon>
        <taxon>Pseudomonadati</taxon>
        <taxon>Pseudomonadota</taxon>
        <taxon>Gammaproteobacteria</taxon>
        <taxon>Pasteurellales</taxon>
        <taxon>Pasteurellaceae</taxon>
        <taxon>Actinobacillus</taxon>
    </lineage>
</organism>
<dbReference type="EMBL" id="AEVG01000131">
    <property type="protein sequence ID" value="EFX90995.1"/>
    <property type="molecule type" value="Genomic_DNA"/>
</dbReference>
<dbReference type="AlphaFoldDB" id="E8KJB8"/>
<reference evidence="1 2" key="1">
    <citation type="submission" date="2011-01" db="EMBL/GenBank/DDBJ databases">
        <authorList>
            <person name="Muzny D."/>
            <person name="Qin X."/>
            <person name="Deng J."/>
            <person name="Jiang H."/>
            <person name="Liu Y."/>
            <person name="Qu J."/>
            <person name="Song X.-Z."/>
            <person name="Zhang L."/>
            <person name="Thornton R."/>
            <person name="Coyle M."/>
            <person name="Francisco L."/>
            <person name="Jackson L."/>
            <person name="Javaid M."/>
            <person name="Korchina V."/>
            <person name="Kovar C."/>
            <person name="Mata R."/>
            <person name="Mathew T."/>
            <person name="Ngo R."/>
            <person name="Nguyen L."/>
            <person name="Nguyen N."/>
            <person name="Okwuonu G."/>
            <person name="Ongeri F."/>
            <person name="Pham C."/>
            <person name="Simmons D."/>
            <person name="Wilczek-Boney K."/>
            <person name="Hale W."/>
            <person name="Jakkamsetti A."/>
            <person name="Pham P."/>
            <person name="Ruth R."/>
            <person name="San Lucas F."/>
            <person name="Warren J."/>
            <person name="Zhang J."/>
            <person name="Zhao Z."/>
            <person name="Zhou C."/>
            <person name="Zhu D."/>
            <person name="Lee S."/>
            <person name="Bess C."/>
            <person name="Blankenburg K."/>
            <person name="Forbes L."/>
            <person name="Fu Q."/>
            <person name="Gubbala S."/>
            <person name="Hirani K."/>
            <person name="Jayaseelan J.C."/>
            <person name="Lara F."/>
            <person name="Munidasa M."/>
            <person name="Palculict T."/>
            <person name="Patil S."/>
            <person name="Pu L.-L."/>
            <person name="Saada N."/>
            <person name="Tang L."/>
            <person name="Weissenberger G."/>
            <person name="Zhu Y."/>
            <person name="Hemphill L."/>
            <person name="Shang Y."/>
            <person name="Youmans B."/>
            <person name="Ayvaz T."/>
            <person name="Ross M."/>
            <person name="Santibanez J."/>
            <person name="Aqrawi P."/>
            <person name="Gross S."/>
            <person name="Joshi V."/>
            <person name="Fowler G."/>
            <person name="Nazareth L."/>
            <person name="Reid J."/>
            <person name="Worley K."/>
            <person name="Petrosino J."/>
            <person name="Highlander S."/>
            <person name="Gibbs R."/>
        </authorList>
    </citation>
    <scope>NUCLEOTIDE SEQUENCE [LARGE SCALE GENOMIC DNA]</scope>
    <source>
        <strain evidence="1 2">ATCC 25976</strain>
    </source>
</reference>
<proteinExistence type="predicted"/>
<sequence length="47" mass="5453">MSKNAFVKNKITEPIREHSVIYLSNLKSRAFNNKILEIFYVKKGIVA</sequence>
<protein>
    <submittedName>
        <fullName evidence="1">Uncharacterized protein</fullName>
    </submittedName>
</protein>
<gene>
    <name evidence="1" type="ORF">HMPREF0027_1935</name>
</gene>
<evidence type="ECO:0000313" key="2">
    <source>
        <dbReference type="Proteomes" id="UP000005467"/>
    </source>
</evidence>